<dbReference type="SUPFAM" id="SSF56219">
    <property type="entry name" value="DNase I-like"/>
    <property type="match status" value="1"/>
</dbReference>
<dbReference type="InterPro" id="IPR036691">
    <property type="entry name" value="Endo/exonu/phosph_ase_sf"/>
</dbReference>
<reference evidence="3" key="1">
    <citation type="submission" date="2022-04" db="EMBL/GenBank/DDBJ databases">
        <title>A functionally conserved STORR gene fusion in Papaver species that diverged 16.8 million years ago.</title>
        <authorList>
            <person name="Catania T."/>
        </authorList>
    </citation>
    <scope>NUCLEOTIDE SEQUENCE</scope>
    <source>
        <strain evidence="3">S-188037</strain>
    </source>
</reference>
<organism evidence="3 4">
    <name type="scientific">Papaver atlanticum</name>
    <dbReference type="NCBI Taxonomy" id="357466"/>
    <lineage>
        <taxon>Eukaryota</taxon>
        <taxon>Viridiplantae</taxon>
        <taxon>Streptophyta</taxon>
        <taxon>Embryophyta</taxon>
        <taxon>Tracheophyta</taxon>
        <taxon>Spermatophyta</taxon>
        <taxon>Magnoliopsida</taxon>
        <taxon>Ranunculales</taxon>
        <taxon>Papaveraceae</taxon>
        <taxon>Papaveroideae</taxon>
        <taxon>Papaver</taxon>
    </lineage>
</organism>
<feature type="compositionally biased region" description="Basic residues" evidence="1">
    <location>
        <begin position="63"/>
        <end position="74"/>
    </location>
</feature>
<gene>
    <name evidence="3" type="ORF">MKW98_015693</name>
</gene>
<comment type="caution">
    <text evidence="3">The sequence shown here is derived from an EMBL/GenBank/DDBJ whole genome shotgun (WGS) entry which is preliminary data.</text>
</comment>
<evidence type="ECO:0000313" key="4">
    <source>
        <dbReference type="Proteomes" id="UP001202328"/>
    </source>
</evidence>
<feature type="domain" description="Endonuclease/exonuclease/phosphatase" evidence="2">
    <location>
        <begin position="109"/>
        <end position="449"/>
    </location>
</feature>
<dbReference type="Gene3D" id="3.60.10.10">
    <property type="entry name" value="Endonuclease/exonuclease/phosphatase"/>
    <property type="match status" value="1"/>
</dbReference>
<dbReference type="Pfam" id="PF03372">
    <property type="entry name" value="Exo_endo_phos"/>
    <property type="match status" value="1"/>
</dbReference>
<dbReference type="PANTHER" id="PTHR12121:SF74">
    <property type="entry name" value="CARBON CATABOLITE REPRESSOR PROTEIN 4 HOMOLOG 5"/>
    <property type="match status" value="1"/>
</dbReference>
<protein>
    <recommendedName>
        <fullName evidence="2">Endonuclease/exonuclease/phosphatase domain-containing protein</fullName>
    </recommendedName>
</protein>
<name>A0AAD4XG75_9MAGN</name>
<accession>A0AAD4XG75</accession>
<dbReference type="EMBL" id="JAJJMB010010084">
    <property type="protein sequence ID" value="KAI3911036.1"/>
    <property type="molecule type" value="Genomic_DNA"/>
</dbReference>
<evidence type="ECO:0000256" key="1">
    <source>
        <dbReference type="SAM" id="MobiDB-lite"/>
    </source>
</evidence>
<evidence type="ECO:0000259" key="2">
    <source>
        <dbReference type="Pfam" id="PF03372"/>
    </source>
</evidence>
<feature type="compositionally biased region" description="Low complexity" evidence="1">
    <location>
        <begin position="76"/>
        <end position="88"/>
    </location>
</feature>
<sequence>MSNSIDSGYIHPSSPLFLPHNPFALHRGMQQQQGRFFSLMGKRKSRFSSTSEEEELFTSSSFKKQHKKRRRKTKFSQETTQTRTSSSDRQWVFSSHDSSHLKDKVIIVSYNILGVANAINHTDLYRNVSLEFLNWNRRKKLIRDELNEYAPSIICFQEVDRFSELDELMQLDGYKGVYKARTGDAPDGCAIFWKKELFTLMQQDEMEFQMFDMRENVAQFCVLKMNPSNSNDDVDAQLSRTKPTRYILVGNIHVLFNPRCGDIKLGQVRLYIEKANTISKEWGSIPIVLAGDFNSMPQSAIYQFLASSELDIQLHDRRDMSGQLDNSSQWKTIRSHWAYGNSWQRPISTPSRFSWSKQELEIAAGSRKATCVQHSLKLSSAYVGVPGTSSTRDRYGEPRATSYHSKFKGTVDYIWHTEDLVPVAVLETLPDNILRQTRGLPSEKWGSDHLAVVCELAFKDSNHDT</sequence>
<dbReference type="Proteomes" id="UP001202328">
    <property type="component" value="Unassembled WGS sequence"/>
</dbReference>
<feature type="region of interest" description="Disordered" evidence="1">
    <location>
        <begin position="58"/>
        <end position="88"/>
    </location>
</feature>
<dbReference type="InterPro" id="IPR005135">
    <property type="entry name" value="Endo/exonuclease/phosphatase"/>
</dbReference>
<proteinExistence type="predicted"/>
<evidence type="ECO:0000313" key="3">
    <source>
        <dbReference type="EMBL" id="KAI3911036.1"/>
    </source>
</evidence>
<dbReference type="InterPro" id="IPR050410">
    <property type="entry name" value="CCR4/nocturin_mRNA_transcr"/>
</dbReference>
<keyword evidence="4" id="KW-1185">Reference proteome</keyword>
<dbReference type="PANTHER" id="PTHR12121">
    <property type="entry name" value="CARBON CATABOLITE REPRESSOR PROTEIN 4"/>
    <property type="match status" value="1"/>
</dbReference>
<dbReference type="AlphaFoldDB" id="A0AAD4XG75"/>
<dbReference type="GO" id="GO:0000175">
    <property type="term" value="F:3'-5'-RNA exonuclease activity"/>
    <property type="evidence" value="ECO:0007669"/>
    <property type="project" value="TreeGrafter"/>
</dbReference>